<dbReference type="InterPro" id="IPR000673">
    <property type="entry name" value="Sig_transdc_resp-reg_Me-estase"/>
</dbReference>
<gene>
    <name evidence="8" type="primary">cheB_19</name>
    <name evidence="8" type="ORF">GALL_450950</name>
</gene>
<dbReference type="Pfam" id="PF00072">
    <property type="entry name" value="Response_reg"/>
    <property type="match status" value="1"/>
</dbReference>
<organism evidence="8">
    <name type="scientific">mine drainage metagenome</name>
    <dbReference type="NCBI Taxonomy" id="410659"/>
    <lineage>
        <taxon>unclassified sequences</taxon>
        <taxon>metagenomes</taxon>
        <taxon>ecological metagenomes</taxon>
    </lineage>
</organism>
<feature type="domain" description="CheB-type methylesterase" evidence="7">
    <location>
        <begin position="160"/>
        <end position="352"/>
    </location>
</feature>
<evidence type="ECO:0000313" key="8">
    <source>
        <dbReference type="EMBL" id="OIQ73269.1"/>
    </source>
</evidence>
<feature type="domain" description="Response regulatory" evidence="6">
    <location>
        <begin position="5"/>
        <end position="122"/>
    </location>
</feature>
<evidence type="ECO:0000256" key="5">
    <source>
        <dbReference type="ARBA" id="ARBA00048267"/>
    </source>
</evidence>
<dbReference type="SUPFAM" id="SSF52738">
    <property type="entry name" value="Methylesterase CheB, C-terminal domain"/>
    <property type="match status" value="1"/>
</dbReference>
<dbReference type="Gene3D" id="3.40.50.2300">
    <property type="match status" value="1"/>
</dbReference>
<keyword evidence="3 8" id="KW-0378">Hydrolase</keyword>
<dbReference type="HAMAP" id="MF_00099">
    <property type="entry name" value="CheB_chemtxs"/>
    <property type="match status" value="1"/>
</dbReference>
<dbReference type="GO" id="GO:0008984">
    <property type="term" value="F:protein-glutamate methylesterase activity"/>
    <property type="evidence" value="ECO:0007669"/>
    <property type="project" value="UniProtKB-EC"/>
</dbReference>
<keyword evidence="2" id="KW-0145">Chemotaxis</keyword>
<dbReference type="InterPro" id="IPR035909">
    <property type="entry name" value="CheB_C"/>
</dbReference>
<dbReference type="GO" id="GO:0005737">
    <property type="term" value="C:cytoplasm"/>
    <property type="evidence" value="ECO:0007669"/>
    <property type="project" value="InterPro"/>
</dbReference>
<evidence type="ECO:0000256" key="4">
    <source>
        <dbReference type="ARBA" id="ARBA00039140"/>
    </source>
</evidence>
<dbReference type="PANTHER" id="PTHR42872:SF6">
    <property type="entry name" value="PROTEIN-GLUTAMATE METHYLESTERASE_PROTEIN-GLUTAMINE GLUTAMINASE"/>
    <property type="match status" value="1"/>
</dbReference>
<comment type="caution">
    <text evidence="8">The sequence shown here is derived from an EMBL/GenBank/DDBJ whole genome shotgun (WGS) entry which is preliminary data.</text>
</comment>
<dbReference type="PROSITE" id="PS50110">
    <property type="entry name" value="RESPONSE_REGULATORY"/>
    <property type="match status" value="1"/>
</dbReference>
<dbReference type="PANTHER" id="PTHR42872">
    <property type="entry name" value="PROTEIN-GLUTAMATE METHYLESTERASE/PROTEIN-GLUTAMINE GLUTAMINASE"/>
    <property type="match status" value="1"/>
</dbReference>
<dbReference type="AlphaFoldDB" id="A0A1J5QBC5"/>
<dbReference type="EMBL" id="MLJW01002934">
    <property type="protein sequence ID" value="OIQ73269.1"/>
    <property type="molecule type" value="Genomic_DNA"/>
</dbReference>
<dbReference type="CDD" id="cd16432">
    <property type="entry name" value="CheB_Rec"/>
    <property type="match status" value="1"/>
</dbReference>
<dbReference type="SUPFAM" id="SSF52172">
    <property type="entry name" value="CheY-like"/>
    <property type="match status" value="1"/>
</dbReference>
<dbReference type="GO" id="GO:0000156">
    <property type="term" value="F:phosphorelay response regulator activity"/>
    <property type="evidence" value="ECO:0007669"/>
    <property type="project" value="InterPro"/>
</dbReference>
<evidence type="ECO:0000259" key="7">
    <source>
        <dbReference type="PROSITE" id="PS50122"/>
    </source>
</evidence>
<evidence type="ECO:0000256" key="1">
    <source>
        <dbReference type="ARBA" id="ARBA00022490"/>
    </source>
</evidence>
<dbReference type="SMART" id="SM00448">
    <property type="entry name" value="REC"/>
    <property type="match status" value="1"/>
</dbReference>
<dbReference type="PIRSF" id="PIRSF000876">
    <property type="entry name" value="RR_chemtxs_CheB"/>
    <property type="match status" value="1"/>
</dbReference>
<dbReference type="Gene3D" id="3.40.50.180">
    <property type="entry name" value="Methylesterase CheB, C-terminal domain"/>
    <property type="match status" value="1"/>
</dbReference>
<protein>
    <recommendedName>
        <fullName evidence="4">protein-glutamate methylesterase</fullName>
        <ecNumber evidence="4">3.1.1.61</ecNumber>
    </recommendedName>
</protein>
<name>A0A1J5QBC5_9ZZZZ</name>
<dbReference type="GO" id="GO:0006935">
    <property type="term" value="P:chemotaxis"/>
    <property type="evidence" value="ECO:0007669"/>
    <property type="project" value="UniProtKB-KW"/>
</dbReference>
<keyword evidence="1" id="KW-0963">Cytoplasm</keyword>
<dbReference type="Pfam" id="PF01339">
    <property type="entry name" value="CheB_methylest"/>
    <property type="match status" value="1"/>
</dbReference>
<dbReference type="CDD" id="cd17541">
    <property type="entry name" value="REC_CheB-like"/>
    <property type="match status" value="1"/>
</dbReference>
<evidence type="ECO:0000256" key="3">
    <source>
        <dbReference type="ARBA" id="ARBA00022801"/>
    </source>
</evidence>
<sequence>MSRIKVLVVDDSAVVRQVVAGQLSADPDIEVMASVADPILAIARMKVQWPEVIVLDIEMPRMDGITFLKMVMAERPTPVVICSTLVGSGAQTSMAALAAGAVAIIAKPKVGLKQFLEDASQDMVTAVKAAAKANVKALHVSAKNTADVIIPAVDKHSAMIVTTERVVALGTSTGGTQALEVVLTGLPRVTPGIVIVQHMPEKFTAAFAERLNSLCQIEVKEAQNNDRVINSRALIAPGGKHMLLRRTGAQYYVEVMDGPLVNRHRPSVDVLFRSVAKCAGANALGVIMTGMGDDGAAGLLEMRNAGARTVAQDEATCVVYGMPKEAAKRGGVEKTVPLTAIGREIMQQLSGVMVR</sequence>
<dbReference type="InterPro" id="IPR008248">
    <property type="entry name" value="CheB-like"/>
</dbReference>
<dbReference type="InterPro" id="IPR001789">
    <property type="entry name" value="Sig_transdc_resp-reg_receiver"/>
</dbReference>
<proteinExistence type="inferred from homology"/>
<accession>A0A1J5QBC5</accession>
<dbReference type="NCBIfam" id="NF009206">
    <property type="entry name" value="PRK12555.1"/>
    <property type="match status" value="1"/>
</dbReference>
<dbReference type="NCBIfam" id="NF001965">
    <property type="entry name" value="PRK00742.1"/>
    <property type="match status" value="1"/>
</dbReference>
<reference evidence="8" key="1">
    <citation type="submission" date="2016-10" db="EMBL/GenBank/DDBJ databases">
        <title>Sequence of Gallionella enrichment culture.</title>
        <authorList>
            <person name="Poehlein A."/>
            <person name="Muehling M."/>
            <person name="Daniel R."/>
        </authorList>
    </citation>
    <scope>NUCLEOTIDE SEQUENCE</scope>
</reference>
<evidence type="ECO:0000256" key="2">
    <source>
        <dbReference type="ARBA" id="ARBA00022500"/>
    </source>
</evidence>
<dbReference type="PROSITE" id="PS50122">
    <property type="entry name" value="CHEB"/>
    <property type="match status" value="1"/>
</dbReference>
<evidence type="ECO:0000259" key="6">
    <source>
        <dbReference type="PROSITE" id="PS50110"/>
    </source>
</evidence>
<dbReference type="InterPro" id="IPR011006">
    <property type="entry name" value="CheY-like_superfamily"/>
</dbReference>
<comment type="catalytic activity">
    <reaction evidence="5">
        <text>[protein]-L-glutamate 5-O-methyl ester + H2O = L-glutamyl-[protein] + methanol + H(+)</text>
        <dbReference type="Rhea" id="RHEA:23236"/>
        <dbReference type="Rhea" id="RHEA-COMP:10208"/>
        <dbReference type="Rhea" id="RHEA-COMP:10311"/>
        <dbReference type="ChEBI" id="CHEBI:15377"/>
        <dbReference type="ChEBI" id="CHEBI:15378"/>
        <dbReference type="ChEBI" id="CHEBI:17790"/>
        <dbReference type="ChEBI" id="CHEBI:29973"/>
        <dbReference type="ChEBI" id="CHEBI:82795"/>
        <dbReference type="EC" id="3.1.1.61"/>
    </reaction>
</comment>
<dbReference type="EC" id="3.1.1.61" evidence="4"/>